<dbReference type="Proteomes" id="UP000663844">
    <property type="component" value="Unassembled WGS sequence"/>
</dbReference>
<dbReference type="InterPro" id="IPR014347">
    <property type="entry name" value="Tautomerase/MIF_sf"/>
</dbReference>
<reference evidence="3" key="1">
    <citation type="submission" date="2021-02" db="EMBL/GenBank/DDBJ databases">
        <authorList>
            <person name="Nowell W R."/>
        </authorList>
    </citation>
    <scope>NUCLEOTIDE SEQUENCE</scope>
</reference>
<evidence type="ECO:0000313" key="3">
    <source>
        <dbReference type="EMBL" id="CAF4014004.1"/>
    </source>
</evidence>
<organism evidence="3 4">
    <name type="scientific">Adineta steineri</name>
    <dbReference type="NCBI Taxonomy" id="433720"/>
    <lineage>
        <taxon>Eukaryota</taxon>
        <taxon>Metazoa</taxon>
        <taxon>Spiralia</taxon>
        <taxon>Gnathifera</taxon>
        <taxon>Rotifera</taxon>
        <taxon>Eurotatoria</taxon>
        <taxon>Bdelloidea</taxon>
        <taxon>Adinetida</taxon>
        <taxon>Adinetidae</taxon>
        <taxon>Adineta</taxon>
    </lineage>
</organism>
<dbReference type="Gene3D" id="3.30.429.10">
    <property type="entry name" value="Macrophage Migration Inhibitory Factor"/>
    <property type="match status" value="1"/>
</dbReference>
<dbReference type="SUPFAM" id="SSF55331">
    <property type="entry name" value="Tautomerase/MIF"/>
    <property type="match status" value="1"/>
</dbReference>
<dbReference type="Proteomes" id="UP000663845">
    <property type="component" value="Unassembled WGS sequence"/>
</dbReference>
<sequence>MPLHRIYHPLSAFSTSDKQKISERITALYTDVGLPAFYVVVLFTPVESESFFVSGKPTDKFVRVVVQHLARQIPNEEGKKQFSEKYENVLAPFVHVEEVPPDMWRENGLIPPIKFPEIEKEWARQNKPIPY</sequence>
<comment type="caution">
    <text evidence="3">The sequence shown here is derived from an EMBL/GenBank/DDBJ whole genome shotgun (WGS) entry which is preliminary data.</text>
</comment>
<dbReference type="EMBL" id="CAJOAZ010003541">
    <property type="protein sequence ID" value="CAF4014004.1"/>
    <property type="molecule type" value="Genomic_DNA"/>
</dbReference>
<dbReference type="EMBL" id="CAJNOG010000111">
    <property type="protein sequence ID" value="CAF0958276.1"/>
    <property type="molecule type" value="Genomic_DNA"/>
</dbReference>
<dbReference type="AlphaFoldDB" id="A0A819PSX9"/>
<name>A0A819PSX9_9BILA</name>
<gene>
    <name evidence="2" type="ORF">JYZ213_LOCUS13689</name>
    <name evidence="3" type="ORF">OXD698_LOCUS30282</name>
</gene>
<dbReference type="InterPro" id="IPR028116">
    <property type="entry name" value="Cis-CaaD-like"/>
</dbReference>
<evidence type="ECO:0000313" key="2">
    <source>
        <dbReference type="EMBL" id="CAF0958276.1"/>
    </source>
</evidence>
<evidence type="ECO:0000313" key="4">
    <source>
        <dbReference type="Proteomes" id="UP000663844"/>
    </source>
</evidence>
<protein>
    <recommendedName>
        <fullName evidence="1">Tautomerase cis-CaaD-like domain-containing protein</fullName>
    </recommendedName>
</protein>
<evidence type="ECO:0000259" key="1">
    <source>
        <dbReference type="Pfam" id="PF14832"/>
    </source>
</evidence>
<accession>A0A819PSX9</accession>
<dbReference type="Pfam" id="PF14832">
    <property type="entry name" value="Tautomerase_3"/>
    <property type="match status" value="1"/>
</dbReference>
<feature type="domain" description="Tautomerase cis-CaaD-like" evidence="1">
    <location>
        <begin position="1"/>
        <end position="127"/>
    </location>
</feature>
<proteinExistence type="predicted"/>